<evidence type="ECO:0000256" key="3">
    <source>
        <dbReference type="ARBA" id="ARBA00017057"/>
    </source>
</evidence>
<evidence type="ECO:0000256" key="8">
    <source>
        <dbReference type="ARBA" id="ARBA00045608"/>
    </source>
</evidence>
<evidence type="ECO:0000256" key="7">
    <source>
        <dbReference type="ARBA" id="ARBA00023136"/>
    </source>
</evidence>
<evidence type="ECO:0000313" key="11">
    <source>
        <dbReference type="Proteomes" id="UP000267821"/>
    </source>
</evidence>
<dbReference type="PANTHER" id="PTHR13085:SF0">
    <property type="entry name" value="SIGNAL PEPTIDASE COMPLEX SUBUNIT 2"/>
    <property type="match status" value="1"/>
</dbReference>
<dbReference type="OrthoDB" id="29558at2759"/>
<dbReference type="GO" id="GO:0005787">
    <property type="term" value="C:signal peptidase complex"/>
    <property type="evidence" value="ECO:0007669"/>
    <property type="project" value="InterPro"/>
</dbReference>
<comment type="function">
    <text evidence="8">Component of the signal peptidase complex (SPC) which catalyzes the cleavage of N-terminal signal sequences from nascent proteins as they are translocated into the lumen of the endoplasmic reticulum. Enhances the enzymatic activity of SPC and facilitates the interactions between different components of the translocation site.</text>
</comment>
<comment type="similarity">
    <text evidence="2">Belongs to the SPCS2 family.</text>
</comment>
<dbReference type="STRING" id="1051890.A0A3N4LNB2"/>
<gene>
    <name evidence="10" type="ORF">L211DRAFT_839135</name>
</gene>
<evidence type="ECO:0000256" key="9">
    <source>
        <dbReference type="SAM" id="Phobius"/>
    </source>
</evidence>
<dbReference type="EMBL" id="ML121548">
    <property type="protein sequence ID" value="RPB23158.1"/>
    <property type="molecule type" value="Genomic_DNA"/>
</dbReference>
<feature type="transmembrane region" description="Helical" evidence="9">
    <location>
        <begin position="72"/>
        <end position="92"/>
    </location>
</feature>
<organism evidence="10 11">
    <name type="scientific">Terfezia boudieri ATCC MYA-4762</name>
    <dbReference type="NCBI Taxonomy" id="1051890"/>
    <lineage>
        <taxon>Eukaryota</taxon>
        <taxon>Fungi</taxon>
        <taxon>Dikarya</taxon>
        <taxon>Ascomycota</taxon>
        <taxon>Pezizomycotina</taxon>
        <taxon>Pezizomycetes</taxon>
        <taxon>Pezizales</taxon>
        <taxon>Pezizaceae</taxon>
        <taxon>Terfezia</taxon>
    </lineage>
</organism>
<comment type="subcellular location">
    <subcellularLocation>
        <location evidence="1">Endoplasmic reticulum membrane</location>
        <topology evidence="1">Multi-pass membrane protein</topology>
    </subcellularLocation>
</comment>
<dbReference type="FunCoup" id="A0A3N4LNB2">
    <property type="interactions" value="68"/>
</dbReference>
<dbReference type="Proteomes" id="UP000267821">
    <property type="component" value="Unassembled WGS sequence"/>
</dbReference>
<keyword evidence="11" id="KW-1185">Reference proteome</keyword>
<proteinExistence type="inferred from homology"/>
<evidence type="ECO:0000256" key="1">
    <source>
        <dbReference type="ARBA" id="ARBA00004477"/>
    </source>
</evidence>
<keyword evidence="5" id="KW-0256">Endoplasmic reticulum</keyword>
<dbReference type="InParanoid" id="A0A3N4LNB2"/>
<evidence type="ECO:0000256" key="5">
    <source>
        <dbReference type="ARBA" id="ARBA00022824"/>
    </source>
</evidence>
<feature type="transmembrane region" description="Helical" evidence="9">
    <location>
        <begin position="42"/>
        <end position="60"/>
    </location>
</feature>
<evidence type="ECO:0000313" key="10">
    <source>
        <dbReference type="EMBL" id="RPB23158.1"/>
    </source>
</evidence>
<reference evidence="10 11" key="1">
    <citation type="journal article" date="2018" name="Nat. Ecol. Evol.">
        <title>Pezizomycetes genomes reveal the molecular basis of ectomycorrhizal truffle lifestyle.</title>
        <authorList>
            <person name="Murat C."/>
            <person name="Payen T."/>
            <person name="Noel B."/>
            <person name="Kuo A."/>
            <person name="Morin E."/>
            <person name="Chen J."/>
            <person name="Kohler A."/>
            <person name="Krizsan K."/>
            <person name="Balestrini R."/>
            <person name="Da Silva C."/>
            <person name="Montanini B."/>
            <person name="Hainaut M."/>
            <person name="Levati E."/>
            <person name="Barry K.W."/>
            <person name="Belfiori B."/>
            <person name="Cichocki N."/>
            <person name="Clum A."/>
            <person name="Dockter R.B."/>
            <person name="Fauchery L."/>
            <person name="Guy J."/>
            <person name="Iotti M."/>
            <person name="Le Tacon F."/>
            <person name="Lindquist E.A."/>
            <person name="Lipzen A."/>
            <person name="Malagnac F."/>
            <person name="Mello A."/>
            <person name="Molinier V."/>
            <person name="Miyauchi S."/>
            <person name="Poulain J."/>
            <person name="Riccioni C."/>
            <person name="Rubini A."/>
            <person name="Sitrit Y."/>
            <person name="Splivallo R."/>
            <person name="Traeger S."/>
            <person name="Wang M."/>
            <person name="Zifcakova L."/>
            <person name="Wipf D."/>
            <person name="Zambonelli A."/>
            <person name="Paolocci F."/>
            <person name="Nowrousian M."/>
            <person name="Ottonello S."/>
            <person name="Baldrian P."/>
            <person name="Spatafora J.W."/>
            <person name="Henrissat B."/>
            <person name="Nagy L.G."/>
            <person name="Aury J.M."/>
            <person name="Wincker P."/>
            <person name="Grigoriev I.V."/>
            <person name="Bonfante P."/>
            <person name="Martin F.M."/>
        </authorList>
    </citation>
    <scope>NUCLEOTIDE SEQUENCE [LARGE SCALE GENOMIC DNA]</scope>
    <source>
        <strain evidence="10 11">ATCC MYA-4762</strain>
    </source>
</reference>
<sequence length="193" mass="21946">MAEERPKININSLSDLKNTTDDAIPNYLNSVGYRQIHTITNIRLALGFTACAIAAIAFYYDYKFGFEAAKTVTLYSVVSYFALNTLLTYWVWGVEAGTIYVGEKDGVRIKLSTHIEKHSPIYHMMIEISGRNVSKGKHVVQVQEPFTHWFDEEGYFVSKPLQNFLESSIPDLAAKKAIKSVRAEKLEQIEERT</sequence>
<dbReference type="Pfam" id="PF06703">
    <property type="entry name" value="SPC25"/>
    <property type="match status" value="1"/>
</dbReference>
<accession>A0A3N4LNB2</accession>
<evidence type="ECO:0000256" key="6">
    <source>
        <dbReference type="ARBA" id="ARBA00022989"/>
    </source>
</evidence>
<keyword evidence="4 9" id="KW-0812">Transmembrane</keyword>
<dbReference type="PANTHER" id="PTHR13085">
    <property type="entry name" value="MICROSOMAL SIGNAL PEPTIDASE 25 KDA SUBUNIT"/>
    <property type="match status" value="1"/>
</dbReference>
<evidence type="ECO:0000256" key="2">
    <source>
        <dbReference type="ARBA" id="ARBA00007324"/>
    </source>
</evidence>
<dbReference type="GO" id="GO:0006465">
    <property type="term" value="P:signal peptide processing"/>
    <property type="evidence" value="ECO:0007669"/>
    <property type="project" value="InterPro"/>
</dbReference>
<dbReference type="GO" id="GO:0045047">
    <property type="term" value="P:protein targeting to ER"/>
    <property type="evidence" value="ECO:0007669"/>
    <property type="project" value="TreeGrafter"/>
</dbReference>
<name>A0A3N4LNB2_9PEZI</name>
<dbReference type="AlphaFoldDB" id="A0A3N4LNB2"/>
<evidence type="ECO:0000256" key="4">
    <source>
        <dbReference type="ARBA" id="ARBA00022692"/>
    </source>
</evidence>
<dbReference type="InterPro" id="IPR009582">
    <property type="entry name" value="Spc2/SPCS2"/>
</dbReference>
<keyword evidence="6 9" id="KW-1133">Transmembrane helix</keyword>
<protein>
    <recommendedName>
        <fullName evidence="3">Signal peptidase complex subunit 2</fullName>
    </recommendedName>
</protein>
<keyword evidence="7 9" id="KW-0472">Membrane</keyword>